<protein>
    <submittedName>
        <fullName evidence="2">Uncharacterized protein</fullName>
    </submittedName>
</protein>
<evidence type="ECO:0000256" key="1">
    <source>
        <dbReference type="SAM" id="MobiDB-lite"/>
    </source>
</evidence>
<reference evidence="2 3" key="1">
    <citation type="submission" date="2024-01" db="EMBL/GenBank/DDBJ databases">
        <title>The complete chloroplast genome sequence of Lithospermum erythrorhizon: insights into the phylogenetic relationship among Boraginaceae species and the maternal lineages of purple gromwells.</title>
        <authorList>
            <person name="Okada T."/>
            <person name="Watanabe K."/>
        </authorList>
    </citation>
    <scope>NUCLEOTIDE SEQUENCE [LARGE SCALE GENOMIC DNA]</scope>
</reference>
<name>A0AAV3PPA0_LITER</name>
<dbReference type="AlphaFoldDB" id="A0AAV3PPA0"/>
<keyword evidence="3" id="KW-1185">Reference proteome</keyword>
<evidence type="ECO:0000313" key="2">
    <source>
        <dbReference type="EMBL" id="GAA0153060.1"/>
    </source>
</evidence>
<sequence length="340" mass="38699">MEEELEMRLVWSNWENCQIILAPSWSAPRAKGDDGKGLATSSESLPQPTHSNTLISRGAKQGKEGKKNILDGYYFHPTDLKDTNFLSLVKEQGWATFLSSHDSIHPDWVYYFSDHVRISFGSNFTKVKIIIQYGDHSFIYNSKNFLEDFGLESRGFNAYPDKKWPDELPSFLDVSLDLKNHREFPPGVEKDHTIPQFQLFDGEDKFATKCMGRAIVPIGTQDRRVPMIISSLLYNFKNRLRINLSVIIGSHMNYAMTNARATTLSYGMLEIEEASLEDRVQIDLIRGIGYSSGNVNENVEGENDDDEIREENVGGEDLVHREVAHDEAGVLAEMRRLSDR</sequence>
<accession>A0AAV3PPA0</accession>
<feature type="compositionally biased region" description="Polar residues" evidence="1">
    <location>
        <begin position="39"/>
        <end position="55"/>
    </location>
</feature>
<gene>
    <name evidence="2" type="ORF">LIER_11384</name>
</gene>
<evidence type="ECO:0000313" key="3">
    <source>
        <dbReference type="Proteomes" id="UP001454036"/>
    </source>
</evidence>
<proteinExistence type="predicted"/>
<dbReference type="Proteomes" id="UP001454036">
    <property type="component" value="Unassembled WGS sequence"/>
</dbReference>
<comment type="caution">
    <text evidence="2">The sequence shown here is derived from an EMBL/GenBank/DDBJ whole genome shotgun (WGS) entry which is preliminary data.</text>
</comment>
<feature type="region of interest" description="Disordered" evidence="1">
    <location>
        <begin position="28"/>
        <end position="62"/>
    </location>
</feature>
<organism evidence="2 3">
    <name type="scientific">Lithospermum erythrorhizon</name>
    <name type="common">Purple gromwell</name>
    <name type="synonym">Lithospermum officinale var. erythrorhizon</name>
    <dbReference type="NCBI Taxonomy" id="34254"/>
    <lineage>
        <taxon>Eukaryota</taxon>
        <taxon>Viridiplantae</taxon>
        <taxon>Streptophyta</taxon>
        <taxon>Embryophyta</taxon>
        <taxon>Tracheophyta</taxon>
        <taxon>Spermatophyta</taxon>
        <taxon>Magnoliopsida</taxon>
        <taxon>eudicotyledons</taxon>
        <taxon>Gunneridae</taxon>
        <taxon>Pentapetalae</taxon>
        <taxon>asterids</taxon>
        <taxon>lamiids</taxon>
        <taxon>Boraginales</taxon>
        <taxon>Boraginaceae</taxon>
        <taxon>Boraginoideae</taxon>
        <taxon>Lithospermeae</taxon>
        <taxon>Lithospermum</taxon>
    </lineage>
</organism>
<dbReference type="EMBL" id="BAABME010002107">
    <property type="protein sequence ID" value="GAA0153060.1"/>
    <property type="molecule type" value="Genomic_DNA"/>
</dbReference>